<proteinExistence type="predicted"/>
<dbReference type="EMBL" id="CM046130">
    <property type="protein sequence ID" value="KAI8431615.1"/>
    <property type="molecule type" value="Genomic_DNA"/>
</dbReference>
<accession>A0ACC0K624</accession>
<feature type="non-terminal residue" evidence="1">
    <location>
        <position position="1"/>
    </location>
</feature>
<evidence type="ECO:0000313" key="2">
    <source>
        <dbReference type="Proteomes" id="UP001064048"/>
    </source>
</evidence>
<gene>
    <name evidence="1" type="ORF">MSG28_016096</name>
</gene>
<name>A0ACC0K624_CHOFU</name>
<evidence type="ECO:0000313" key="1">
    <source>
        <dbReference type="EMBL" id="KAI8431615.1"/>
    </source>
</evidence>
<dbReference type="Proteomes" id="UP001064048">
    <property type="component" value="Chromosome 30"/>
</dbReference>
<reference evidence="1 2" key="1">
    <citation type="journal article" date="2022" name="Genome Biol. Evol.">
        <title>The Spruce Budworm Genome: Reconstructing the Evolutionary History of Antifreeze Proteins.</title>
        <authorList>
            <person name="Beliveau C."/>
            <person name="Gagne P."/>
            <person name="Picq S."/>
            <person name="Vernygora O."/>
            <person name="Keeling C.I."/>
            <person name="Pinkney K."/>
            <person name="Doucet D."/>
            <person name="Wen F."/>
            <person name="Johnston J.S."/>
            <person name="Maaroufi H."/>
            <person name="Boyle B."/>
            <person name="Laroche J."/>
            <person name="Dewar K."/>
            <person name="Juretic N."/>
            <person name="Blackburn G."/>
            <person name="Nisole A."/>
            <person name="Brunet B."/>
            <person name="Brandao M."/>
            <person name="Lumley L."/>
            <person name="Duan J."/>
            <person name="Quan G."/>
            <person name="Lucarotti C.J."/>
            <person name="Roe A.D."/>
            <person name="Sperling F.A.H."/>
            <person name="Levesque R.C."/>
            <person name="Cusson M."/>
        </authorList>
    </citation>
    <scope>NUCLEOTIDE SEQUENCE [LARGE SCALE GENOMIC DNA]</scope>
    <source>
        <strain evidence="1">Glfc:IPQL:Cfum</strain>
    </source>
</reference>
<comment type="caution">
    <text evidence="1">The sequence shown here is derived from an EMBL/GenBank/DDBJ whole genome shotgun (WGS) entry which is preliminary data.</text>
</comment>
<sequence>SDRGEPASVIETVNENKISLTPVLSQLEQDLNSPSHLRITINTEDKKIEIEQVKVILVYKGRGEPELDSTEESSFKTQLPQITEFTIKNVTVDGVEDKKEGDDKNVKDFEAGVAFDVSNILDKSQVEKRSDADDKEKMKHQNEDAKESEADDAEEILMREIGNLSINENDNNLEEISSLDGIILPTEEDKGYETSLTMTLTDSFKLHQMRYSRSHAWEWTFHYITEGGSGAFRTLAAKFLSRQVAYEFYNKIKECVLTLKAAAAFGKLVSKSRGDALRLTWRRVLLSQDTKVSLVYKCHACGLCFDRPEILLDIHLSKCSPDMKIVKTKCACGLVFDQYNFTHHCQVHRQYTALDVKKIVVRDEKNLDVSGMKEVFMEEMGDYETTGEDSVRNDQSNETIAMNKCEMEAKVANKKVTTNVLAVRKAHRVFVCQCRLCFDRAEFFVKHLSKCSLETKVVKTTCICDLVFDKYNFAYHCAVHRQATMLNVKYIVVRDEGILDISGMIQEFVEDDEINVTENIKAAFMKTVDQSLVFNPVPKYNITQNVDEEKINNHEIICTTEEYNNAEKEDKAKYVIAENQNTLHEIHSSNEEIIGSQENNTDRSQAVSSNALKEVIVSTKSMNKEHFEVHDELTKKNDADMGPSHIDKKVGKTILTTEEQQHRNSDTDVIEPEKKISYITEKTPAEDENLENITNENKHEEKITHDKIVTTAVNTIDHSPDTEGKEIVNSIINAQKINVTINNSIDNKDTKHLIEENKTNEIQEPFNNAILQNDVDVIVLTETWLRTDDEVKRAELDDYKHYFSIRNGKDGGGVSIYAKANLLPSLTVSKYQGGINFLWVHLNTEGLDIGGIYNPGGDTDGMQFLKEYSDQLKQMREAIVFGDFNIDLLKSESKTRNYLNTLDQAGFILLNKIHVGYSTRKTETSSTIIDHASSNLNSSEYKFHLAITASESDSSPRNNEPRWNPNKDTRQVTEDSSAASNNRDTTGSKNASESKTRRSKRNPAEKEFMCQFCENLYVYPMNYIKHLNNVHGYTGRVDDYSIVRRCPNCRVPCRRKAYNRHVRRCTEYRNKHKSFSQATTSTRVRDDRGDRDSDGQSSRSEDRSSNGRGSSDDNSSNDNGSSSGDDSSSSGDDSSSSDDEENNCDDAKKNAYNIMKELLDNVGVTVAMLLFFSAFKMFDVVRTLLTFVLPKYLSFHDTFSTSQVSFKISSSDDMLSREIVSRCSRDWLEDSVSDGGSAPSNIAQRRFELMPSN</sequence>
<keyword evidence="2" id="KW-1185">Reference proteome</keyword>
<organism evidence="1 2">
    <name type="scientific">Choristoneura fumiferana</name>
    <name type="common">Spruce budworm moth</name>
    <name type="synonym">Archips fumiferana</name>
    <dbReference type="NCBI Taxonomy" id="7141"/>
    <lineage>
        <taxon>Eukaryota</taxon>
        <taxon>Metazoa</taxon>
        <taxon>Ecdysozoa</taxon>
        <taxon>Arthropoda</taxon>
        <taxon>Hexapoda</taxon>
        <taxon>Insecta</taxon>
        <taxon>Pterygota</taxon>
        <taxon>Neoptera</taxon>
        <taxon>Endopterygota</taxon>
        <taxon>Lepidoptera</taxon>
        <taxon>Glossata</taxon>
        <taxon>Ditrysia</taxon>
        <taxon>Tortricoidea</taxon>
        <taxon>Tortricidae</taxon>
        <taxon>Tortricinae</taxon>
        <taxon>Choristoneura</taxon>
    </lineage>
</organism>
<protein>
    <submittedName>
        <fullName evidence="1">Uncharacterized protein</fullName>
    </submittedName>
</protein>